<dbReference type="PROSITE" id="PS51186">
    <property type="entry name" value="GNAT"/>
    <property type="match status" value="1"/>
</dbReference>
<dbReference type="Proteomes" id="UP000051733">
    <property type="component" value="Unassembled WGS sequence"/>
</dbReference>
<sequence length="185" mass="20907">MQIKKIENIEMVTQLTALLHQAYEADIKLGIHFAASSVTERDVLKHILSTPTFILQDESGVIVATTSVRLPWSDNPGPFGLPHLGWVATNPNYQKQGFAKQIIDWVINNYVKPELQTPAVTIGTAFDHPWLSSFYQSIGFETIDIVQKPNGPKAIFFISIFDEQRTQSMNNTYLNRVLSGQNRIY</sequence>
<feature type="domain" description="N-acetyltransferase" evidence="1">
    <location>
        <begin position="10"/>
        <end position="162"/>
    </location>
</feature>
<dbReference type="AlphaFoldDB" id="A0A0R2ABY9"/>
<organism evidence="2 3">
    <name type="scientific">Paucilactobacillus vaccinostercus DSM 20634</name>
    <dbReference type="NCBI Taxonomy" id="1423813"/>
    <lineage>
        <taxon>Bacteria</taxon>
        <taxon>Bacillati</taxon>
        <taxon>Bacillota</taxon>
        <taxon>Bacilli</taxon>
        <taxon>Lactobacillales</taxon>
        <taxon>Lactobacillaceae</taxon>
        <taxon>Paucilactobacillus</taxon>
    </lineage>
</organism>
<dbReference type="SUPFAM" id="SSF55729">
    <property type="entry name" value="Acyl-CoA N-acyltransferases (Nat)"/>
    <property type="match status" value="1"/>
</dbReference>
<dbReference type="RefSeq" id="WP_162259973.1">
    <property type="nucleotide sequence ID" value="NZ_AYYY01000030.1"/>
</dbReference>
<dbReference type="STRING" id="1423813.FC26_GL001907"/>
<dbReference type="CDD" id="cd04301">
    <property type="entry name" value="NAT_SF"/>
    <property type="match status" value="1"/>
</dbReference>
<evidence type="ECO:0000313" key="2">
    <source>
        <dbReference type="EMBL" id="KRM61225.1"/>
    </source>
</evidence>
<evidence type="ECO:0000259" key="1">
    <source>
        <dbReference type="PROSITE" id="PS51186"/>
    </source>
</evidence>
<proteinExistence type="predicted"/>
<keyword evidence="2" id="KW-0808">Transferase</keyword>
<dbReference type="GO" id="GO:0016747">
    <property type="term" value="F:acyltransferase activity, transferring groups other than amino-acyl groups"/>
    <property type="evidence" value="ECO:0007669"/>
    <property type="project" value="InterPro"/>
</dbReference>
<dbReference type="Gene3D" id="3.40.630.30">
    <property type="match status" value="1"/>
</dbReference>
<dbReference type="InterPro" id="IPR000182">
    <property type="entry name" value="GNAT_dom"/>
</dbReference>
<dbReference type="EMBL" id="AYYY01000030">
    <property type="protein sequence ID" value="KRM61225.1"/>
    <property type="molecule type" value="Genomic_DNA"/>
</dbReference>
<evidence type="ECO:0000313" key="3">
    <source>
        <dbReference type="Proteomes" id="UP000051733"/>
    </source>
</evidence>
<dbReference type="PATRIC" id="fig|1423813.3.peg.1936"/>
<name>A0A0R2ABY9_9LACO</name>
<protein>
    <submittedName>
        <fullName evidence="2">Acetyltransferase, GNAT family</fullName>
    </submittedName>
</protein>
<gene>
    <name evidence="2" type="ORF">FC26_GL001907</name>
</gene>
<accession>A0A0R2ABY9</accession>
<dbReference type="Pfam" id="PF13508">
    <property type="entry name" value="Acetyltransf_7"/>
    <property type="match status" value="1"/>
</dbReference>
<comment type="caution">
    <text evidence="2">The sequence shown here is derived from an EMBL/GenBank/DDBJ whole genome shotgun (WGS) entry which is preliminary data.</text>
</comment>
<dbReference type="InterPro" id="IPR016181">
    <property type="entry name" value="Acyl_CoA_acyltransferase"/>
</dbReference>
<keyword evidence="3" id="KW-1185">Reference proteome</keyword>
<reference evidence="2 3" key="1">
    <citation type="journal article" date="2015" name="Genome Announc.">
        <title>Expanding the biotechnology potential of lactobacilli through comparative genomics of 213 strains and associated genera.</title>
        <authorList>
            <person name="Sun Z."/>
            <person name="Harris H.M."/>
            <person name="McCann A."/>
            <person name="Guo C."/>
            <person name="Argimon S."/>
            <person name="Zhang W."/>
            <person name="Yang X."/>
            <person name="Jeffery I.B."/>
            <person name="Cooney J.C."/>
            <person name="Kagawa T.F."/>
            <person name="Liu W."/>
            <person name="Song Y."/>
            <person name="Salvetti E."/>
            <person name="Wrobel A."/>
            <person name="Rasinkangas P."/>
            <person name="Parkhill J."/>
            <person name="Rea M.C."/>
            <person name="O'Sullivan O."/>
            <person name="Ritari J."/>
            <person name="Douillard F.P."/>
            <person name="Paul Ross R."/>
            <person name="Yang R."/>
            <person name="Briner A.E."/>
            <person name="Felis G.E."/>
            <person name="de Vos W.M."/>
            <person name="Barrangou R."/>
            <person name="Klaenhammer T.R."/>
            <person name="Caufield P.W."/>
            <person name="Cui Y."/>
            <person name="Zhang H."/>
            <person name="O'Toole P.W."/>
        </authorList>
    </citation>
    <scope>NUCLEOTIDE SEQUENCE [LARGE SCALE GENOMIC DNA]</scope>
    <source>
        <strain evidence="2 3">DSM 20634</strain>
    </source>
</reference>